<dbReference type="InterPro" id="IPR012896">
    <property type="entry name" value="Integrin_bsu_tail"/>
</dbReference>
<dbReference type="GO" id="GO:0008305">
    <property type="term" value="C:integrin complex"/>
    <property type="evidence" value="ECO:0007669"/>
    <property type="project" value="TreeGrafter"/>
</dbReference>
<feature type="disulfide bond" evidence="18">
    <location>
        <begin position="39"/>
        <end position="48"/>
    </location>
</feature>
<dbReference type="OrthoDB" id="410592at2759"/>
<keyword evidence="11" id="KW-0460">Magnesium</keyword>
<dbReference type="PANTHER" id="PTHR10082">
    <property type="entry name" value="INTEGRIN BETA SUBUNIT"/>
    <property type="match status" value="1"/>
</dbReference>
<dbReference type="Pfam" id="PF07965">
    <property type="entry name" value="Integrin_B_tail"/>
    <property type="match status" value="1"/>
</dbReference>
<evidence type="ECO:0000256" key="2">
    <source>
        <dbReference type="ARBA" id="ARBA00007449"/>
    </source>
</evidence>
<dbReference type="Pfam" id="PF08725">
    <property type="entry name" value="Integrin_b_cyt"/>
    <property type="match status" value="1"/>
</dbReference>
<dbReference type="SMART" id="SM00187">
    <property type="entry name" value="INB"/>
    <property type="match status" value="1"/>
</dbReference>
<evidence type="ECO:0000256" key="5">
    <source>
        <dbReference type="ARBA" id="ARBA00022553"/>
    </source>
</evidence>
<dbReference type="EMBL" id="CAJPEX010001666">
    <property type="protein sequence ID" value="CAG0919657.1"/>
    <property type="molecule type" value="Genomic_DNA"/>
</dbReference>
<feature type="disulfide bond" evidence="18">
    <location>
        <begin position="663"/>
        <end position="677"/>
    </location>
</feature>
<keyword evidence="4" id="KW-0245">EGF-like domain</keyword>
<dbReference type="Gene3D" id="3.40.50.410">
    <property type="entry name" value="von Willebrand factor, type A domain"/>
    <property type="match status" value="1"/>
</dbReference>
<evidence type="ECO:0000256" key="13">
    <source>
        <dbReference type="ARBA" id="ARBA00022989"/>
    </source>
</evidence>
<organism evidence="25">
    <name type="scientific">Notodromas monacha</name>
    <dbReference type="NCBI Taxonomy" id="399045"/>
    <lineage>
        <taxon>Eukaryota</taxon>
        <taxon>Metazoa</taxon>
        <taxon>Ecdysozoa</taxon>
        <taxon>Arthropoda</taxon>
        <taxon>Crustacea</taxon>
        <taxon>Oligostraca</taxon>
        <taxon>Ostracoda</taxon>
        <taxon>Podocopa</taxon>
        <taxon>Podocopida</taxon>
        <taxon>Cypridocopina</taxon>
        <taxon>Cypridoidea</taxon>
        <taxon>Cyprididae</taxon>
        <taxon>Notodromas</taxon>
    </lineage>
</organism>
<keyword evidence="3" id="KW-1003">Cell membrane</keyword>
<dbReference type="SUPFAM" id="SSF69687">
    <property type="entry name" value="Integrin beta tail domain"/>
    <property type="match status" value="1"/>
</dbReference>
<feature type="signal peptide" evidence="21">
    <location>
        <begin position="1"/>
        <end position="20"/>
    </location>
</feature>
<accession>A0A7R9GFZ5</accession>
<dbReference type="GO" id="GO:0046872">
    <property type="term" value="F:metal ion binding"/>
    <property type="evidence" value="ECO:0007669"/>
    <property type="project" value="UniProtKB-KW"/>
</dbReference>
<feature type="disulfide bond" evidence="18">
    <location>
        <begin position="687"/>
        <end position="696"/>
    </location>
</feature>
<evidence type="ECO:0000256" key="19">
    <source>
        <dbReference type="RuleBase" id="RU000633"/>
    </source>
</evidence>
<feature type="disulfide bond" evidence="18">
    <location>
        <begin position="42"/>
        <end position="105"/>
    </location>
</feature>
<evidence type="ECO:0000256" key="3">
    <source>
        <dbReference type="ARBA" id="ARBA00022475"/>
    </source>
</evidence>
<dbReference type="GO" id="GO:0005925">
    <property type="term" value="C:focal adhesion"/>
    <property type="evidence" value="ECO:0007669"/>
    <property type="project" value="TreeGrafter"/>
</dbReference>
<evidence type="ECO:0000256" key="14">
    <source>
        <dbReference type="ARBA" id="ARBA00023037"/>
    </source>
</evidence>
<dbReference type="InterPro" id="IPR032695">
    <property type="entry name" value="Integrin_dom_sf"/>
</dbReference>
<protein>
    <recommendedName>
        <fullName evidence="19">Integrin beta</fullName>
    </recommendedName>
</protein>
<evidence type="ECO:0000256" key="12">
    <source>
        <dbReference type="ARBA" id="ARBA00022889"/>
    </source>
</evidence>
<feature type="disulfide bond" evidence="18">
    <location>
        <begin position="573"/>
        <end position="608"/>
    </location>
</feature>
<evidence type="ECO:0000256" key="1">
    <source>
        <dbReference type="ARBA" id="ARBA00004251"/>
    </source>
</evidence>
<dbReference type="SUPFAM" id="SSF53300">
    <property type="entry name" value="vWA-like"/>
    <property type="match status" value="1"/>
</dbReference>
<dbReference type="PRINTS" id="PR01186">
    <property type="entry name" value="INTEGRINB"/>
</dbReference>
<dbReference type="GO" id="GO:0033627">
    <property type="term" value="P:cell adhesion mediated by integrin"/>
    <property type="evidence" value="ECO:0007669"/>
    <property type="project" value="TreeGrafter"/>
</dbReference>
<comment type="subcellular location">
    <subcellularLocation>
        <location evidence="1 19">Cell membrane</location>
        <topology evidence="1 19">Single-pass type I membrane protein</topology>
    </subcellularLocation>
</comment>
<gene>
    <name evidence="25" type="ORF">NMOB1V02_LOCUS7177</name>
</gene>
<feature type="disulfide bond" evidence="18">
    <location>
        <begin position="658"/>
        <end position="711"/>
    </location>
</feature>
<evidence type="ECO:0000313" key="25">
    <source>
        <dbReference type="EMBL" id="CAD7279505.1"/>
    </source>
</evidence>
<dbReference type="SMART" id="SM01241">
    <property type="entry name" value="Integrin_b_cyt"/>
    <property type="match status" value="1"/>
</dbReference>
<dbReference type="AlphaFoldDB" id="A0A7R9GFZ5"/>
<feature type="disulfide bond" evidence="18">
    <location>
        <begin position="693"/>
        <end position="768"/>
    </location>
</feature>
<evidence type="ECO:0000259" key="24">
    <source>
        <dbReference type="SMART" id="SM01242"/>
    </source>
</evidence>
<feature type="domain" description="Integrin beta subunit VWA" evidence="22">
    <location>
        <begin position="38"/>
        <end position="498"/>
    </location>
</feature>
<dbReference type="SMART" id="SM01242">
    <property type="entry name" value="Integrin_B_tail"/>
    <property type="match status" value="1"/>
</dbReference>
<dbReference type="InterPro" id="IPR014836">
    <property type="entry name" value="Integrin_bsu_cyt_dom"/>
</dbReference>
<feature type="disulfide bond" evidence="18">
    <location>
        <begin position="571"/>
        <end position="576"/>
    </location>
</feature>
<evidence type="ECO:0000313" key="26">
    <source>
        <dbReference type="Proteomes" id="UP000678499"/>
    </source>
</evidence>
<feature type="disulfide bond" evidence="18">
    <location>
        <begin position="634"/>
        <end position="641"/>
    </location>
</feature>
<feature type="disulfide bond" evidence="18">
    <location>
        <begin position="51"/>
        <end position="90"/>
    </location>
</feature>
<feature type="disulfide bond" evidence="18">
    <location>
        <begin position="680"/>
        <end position="683"/>
    </location>
</feature>
<keyword evidence="12 19" id="KW-0130">Cell adhesion</keyword>
<feature type="disulfide bond" evidence="18">
    <location>
        <begin position="433"/>
        <end position="446"/>
    </location>
</feature>
<evidence type="ECO:0000256" key="15">
    <source>
        <dbReference type="ARBA" id="ARBA00023136"/>
    </source>
</evidence>
<dbReference type="InterPro" id="IPR057243">
    <property type="entry name" value="Integrin_I-EGF_CS"/>
</dbReference>
<feature type="disulfide bond" evidence="18">
    <location>
        <begin position="241"/>
        <end position="244"/>
    </location>
</feature>
<dbReference type="GO" id="GO:0009986">
    <property type="term" value="C:cell surface"/>
    <property type="evidence" value="ECO:0007669"/>
    <property type="project" value="TreeGrafter"/>
</dbReference>
<dbReference type="PROSITE" id="PS00243">
    <property type="entry name" value="I_EGF_1"/>
    <property type="match status" value="2"/>
</dbReference>
<evidence type="ECO:0000256" key="17">
    <source>
        <dbReference type="ARBA" id="ARBA00023180"/>
    </source>
</evidence>
<feature type="disulfide bond" evidence="18">
    <location>
        <begin position="623"/>
        <end position="632"/>
    </location>
</feature>
<sequence length="844" mass="93283">MGAFGLLALGVLALATVAISQKTSLEDQGSNPCSGKQTCSECIQTATCAWCSQLVRLASSRRIFGLLYDYVFHDFLQNYTSPDGVPIPRCHQQNRYRNDKTSLMCDPQFLKNPVNEVNHIRNVELTKGVQVPSSSGSGAFQYINAVQIKPQRVSLKCRINEAQDLEVFYAQAEDYPVDLYYLMDLSKSMEDDKATLSKLGVKLAEEMRKLTSNFRLGFGSFVDKVVMPYVSTVPKNLESPCRGCEAPYGFKNALPLTTEATWFSKEVHDARVSGNLDAPEGGFDAIMQAVVCTDEIGWRPNARRLLVFSTDASFHYAGDGKLGGIIMPNDGMCHLDSSGNYTHSTILDYPSVSQVSQKVKEHQVNLIFAVTEEQRSIYNALASSIQGASAGTLSSDSANVVDLIKEEYRKITSAVELRDNATGPVQITYYSKCLDANGPERQTSKCEGLRIGSKVQFTINIKVTKCPKDPSQRKQTIKIEPVGVNESLIVDLEMQCECDCEKPGNPGFKPAISARECNYNGDLKCGICACKEQYRGRACECNATHADTDDMQAGCRPDNRTEILCSGRGDCVCGECQCFPRSNPEETIYGQFCECDNFSCDRNRGLLCSGPTQGECACGKCNCLGLWTGRDCSCLNSTDECRRPGDKELCSGRGKCECNKCLCHETESGNRYSGKYCQRCNTCPGLCAELRNCVQCQVFKNGAFKDDEEACNNCTFRAVEVDVLEPNNTSEDERLCILMDEDGCQFRFAYGTNGANNLQVRVQRTRTCPPIINIMGIVAGVVAAIVAMGLVFILLWKVLTTIHDRREFAKFEEERLKASWEAGENPLYKQATTTFKNPMYGGKM</sequence>
<dbReference type="Gene3D" id="1.20.5.100">
    <property type="entry name" value="Cytochrome c1, transmembrane anchor, C-terminal"/>
    <property type="match status" value="1"/>
</dbReference>
<dbReference type="InterPro" id="IPR036465">
    <property type="entry name" value="vWFA_dom_sf"/>
</dbReference>
<evidence type="ECO:0000256" key="11">
    <source>
        <dbReference type="ARBA" id="ARBA00022842"/>
    </source>
</evidence>
<keyword evidence="26" id="KW-1185">Reference proteome</keyword>
<dbReference type="GO" id="GO:0007157">
    <property type="term" value="P:heterophilic cell-cell adhesion via plasma membrane cell adhesion molecules"/>
    <property type="evidence" value="ECO:0007669"/>
    <property type="project" value="UniProtKB-ARBA"/>
</dbReference>
<reference evidence="25" key="1">
    <citation type="submission" date="2020-11" db="EMBL/GenBank/DDBJ databases">
        <authorList>
            <person name="Tran Van P."/>
        </authorList>
    </citation>
    <scope>NUCLEOTIDE SEQUENCE</scope>
</reference>
<dbReference type="Pfam" id="PF18372">
    <property type="entry name" value="I-EGF_1"/>
    <property type="match status" value="1"/>
</dbReference>
<dbReference type="InterPro" id="IPR002369">
    <property type="entry name" value="Integrin_bsu_VWA"/>
</dbReference>
<keyword evidence="6 19" id="KW-0812">Transmembrane</keyword>
<dbReference type="Pfam" id="PF23105">
    <property type="entry name" value="EGF_integrin"/>
    <property type="match status" value="2"/>
</dbReference>
<dbReference type="FunFam" id="3.40.50.410:FF:000002">
    <property type="entry name" value="Integrin beta"/>
    <property type="match status" value="1"/>
</dbReference>
<dbReference type="PIRSF" id="PIRSF002512">
    <property type="entry name" value="Integrin_B"/>
    <property type="match status" value="1"/>
</dbReference>
<dbReference type="Gene3D" id="4.10.1240.30">
    <property type="match status" value="1"/>
</dbReference>
<feature type="transmembrane region" description="Helical" evidence="20">
    <location>
        <begin position="771"/>
        <end position="796"/>
    </location>
</feature>
<dbReference type="Proteomes" id="UP000678499">
    <property type="component" value="Unassembled WGS sequence"/>
</dbReference>
<keyword evidence="14 19" id="KW-0401">Integrin</keyword>
<dbReference type="InterPro" id="IPR015812">
    <property type="entry name" value="Integrin_bsu"/>
</dbReference>
<evidence type="ECO:0000256" key="20">
    <source>
        <dbReference type="SAM" id="Phobius"/>
    </source>
</evidence>
<dbReference type="EMBL" id="OA883703">
    <property type="protein sequence ID" value="CAD7279505.1"/>
    <property type="molecule type" value="Genomic_DNA"/>
</dbReference>
<evidence type="ECO:0000256" key="18">
    <source>
        <dbReference type="PIRSR" id="PIRSR002512-1"/>
    </source>
</evidence>
<feature type="disulfide bond" evidence="18">
    <location>
        <begin position="496"/>
        <end position="500"/>
    </location>
</feature>
<evidence type="ECO:0000256" key="8">
    <source>
        <dbReference type="ARBA" id="ARBA00022729"/>
    </source>
</evidence>
<dbReference type="InterPro" id="IPR036349">
    <property type="entry name" value="Integrin_bsu_tail_dom_sf"/>
</dbReference>
<evidence type="ECO:0000256" key="21">
    <source>
        <dbReference type="SAM" id="SignalP"/>
    </source>
</evidence>
<name>A0A7R9GFZ5_9CRUS</name>
<dbReference type="SUPFAM" id="SSF103575">
    <property type="entry name" value="Plexin repeat"/>
    <property type="match status" value="1"/>
</dbReference>
<feature type="disulfide bond" evidence="18">
    <location>
        <begin position="530"/>
        <end position="539"/>
    </location>
</feature>
<keyword evidence="13 20" id="KW-1133">Transmembrane helix</keyword>
<dbReference type="GO" id="GO:0016477">
    <property type="term" value="P:cell migration"/>
    <property type="evidence" value="ECO:0007669"/>
    <property type="project" value="TreeGrafter"/>
</dbReference>
<feature type="domain" description="Integrin beta subunit cytoplasmic" evidence="23">
    <location>
        <begin position="797"/>
        <end position="843"/>
    </location>
</feature>
<feature type="chain" id="PRO_5036403273" description="Integrin beta" evidence="21">
    <location>
        <begin position="21"/>
        <end position="844"/>
    </location>
</feature>
<dbReference type="FunFam" id="2.10.25.10:FF:000036">
    <property type="entry name" value="Integrin beta"/>
    <property type="match status" value="1"/>
</dbReference>
<feature type="domain" description="Integrin beta subunit tail" evidence="24">
    <location>
        <begin position="687"/>
        <end position="773"/>
    </location>
</feature>
<feature type="disulfide bond" evidence="18">
    <location>
        <begin position="595"/>
        <end position="600"/>
    </location>
</feature>
<evidence type="ECO:0000259" key="22">
    <source>
        <dbReference type="SMART" id="SM00187"/>
    </source>
</evidence>
<keyword evidence="5" id="KW-0597">Phosphoprotein</keyword>
<evidence type="ECO:0000259" key="23">
    <source>
        <dbReference type="SMART" id="SM01241"/>
    </source>
</evidence>
<dbReference type="PROSITE" id="PS52047">
    <property type="entry name" value="I_EGF_2"/>
    <property type="match status" value="2"/>
</dbReference>
<dbReference type="GO" id="GO:0007160">
    <property type="term" value="P:cell-matrix adhesion"/>
    <property type="evidence" value="ECO:0007669"/>
    <property type="project" value="TreeGrafter"/>
</dbReference>
<evidence type="ECO:0000256" key="16">
    <source>
        <dbReference type="ARBA" id="ARBA00023157"/>
    </source>
</evidence>
<dbReference type="Pfam" id="PF00362">
    <property type="entry name" value="Integrin_beta"/>
    <property type="match status" value="1"/>
</dbReference>
<comment type="similarity">
    <text evidence="2 19">Belongs to the integrin beta chain family.</text>
</comment>
<evidence type="ECO:0000256" key="7">
    <source>
        <dbReference type="ARBA" id="ARBA00022723"/>
    </source>
</evidence>
<keyword evidence="10" id="KW-0106">Calcium</keyword>
<feature type="disulfide bond" evidence="18">
    <location>
        <begin position="616"/>
        <end position="621"/>
    </location>
</feature>
<feature type="disulfide bond" evidence="18">
    <location>
        <begin position="578"/>
        <end position="593"/>
    </location>
</feature>
<dbReference type="SUPFAM" id="SSF69179">
    <property type="entry name" value="Integrin domains"/>
    <property type="match status" value="1"/>
</dbReference>
<evidence type="ECO:0000256" key="9">
    <source>
        <dbReference type="ARBA" id="ARBA00022737"/>
    </source>
</evidence>
<dbReference type="PANTHER" id="PTHR10082:SF60">
    <property type="entry name" value="INTEGRIN BETA-PS"/>
    <property type="match status" value="1"/>
</dbReference>
<feature type="disulfide bond" evidence="18">
    <location>
        <begin position="618"/>
        <end position="650"/>
    </location>
</feature>
<feature type="disulfide bond" evidence="18">
    <location>
        <begin position="656"/>
        <end position="661"/>
    </location>
</feature>
<keyword evidence="16 18" id="KW-1015">Disulfide bond</keyword>
<keyword evidence="7" id="KW-0479">Metal-binding</keyword>
<feature type="disulfide bond" evidence="18">
    <location>
        <begin position="525"/>
        <end position="565"/>
    </location>
</feature>
<dbReference type="InterPro" id="IPR057073">
    <property type="entry name" value="EGF_integrin_2"/>
</dbReference>
<evidence type="ECO:0000256" key="6">
    <source>
        <dbReference type="ARBA" id="ARBA00022692"/>
    </source>
</evidence>
<keyword evidence="15 20" id="KW-0472">Membrane</keyword>
<proteinExistence type="inferred from homology"/>
<feature type="disulfide bond" evidence="18">
    <location>
        <begin position="466"/>
        <end position="736"/>
    </location>
</feature>
<dbReference type="FunFam" id="1.20.5.100:FF:000002">
    <property type="entry name" value="Integrin beta"/>
    <property type="match status" value="1"/>
</dbReference>
<feature type="disulfide bond" evidence="18">
    <location>
        <begin position="541"/>
        <end position="555"/>
    </location>
</feature>
<dbReference type="InterPro" id="IPR040622">
    <property type="entry name" value="EGF_integrin_1"/>
</dbReference>
<dbReference type="GO" id="GO:0005178">
    <property type="term" value="F:integrin binding"/>
    <property type="evidence" value="ECO:0007669"/>
    <property type="project" value="TreeGrafter"/>
</dbReference>
<keyword evidence="17" id="KW-0325">Glycoprotein</keyword>
<keyword evidence="8 21" id="KW-0732">Signal</keyword>
<evidence type="ECO:0000256" key="4">
    <source>
        <dbReference type="ARBA" id="ARBA00022536"/>
    </source>
</evidence>
<dbReference type="SUPFAM" id="SSF57196">
    <property type="entry name" value="EGF/Laminin"/>
    <property type="match status" value="1"/>
</dbReference>
<feature type="disulfide bond" evidence="18">
    <location>
        <begin position="292"/>
        <end position="333"/>
    </location>
</feature>
<dbReference type="Gene3D" id="2.10.25.10">
    <property type="entry name" value="Laminin"/>
    <property type="match status" value="4"/>
</dbReference>
<evidence type="ECO:0000256" key="10">
    <source>
        <dbReference type="ARBA" id="ARBA00022837"/>
    </source>
</evidence>
<keyword evidence="9" id="KW-0677">Repeat</keyword>
<dbReference type="GO" id="GO:0007229">
    <property type="term" value="P:integrin-mediated signaling pathway"/>
    <property type="evidence" value="ECO:0007669"/>
    <property type="project" value="UniProtKB-KW"/>
</dbReference>
<dbReference type="Gene3D" id="2.60.40.1510">
    <property type="entry name" value="ntegrin, alpha v. Chain A, domain 3"/>
    <property type="match status" value="1"/>
</dbReference>